<sequence length="40" mass="4889">VQCEKLWTKDSNWYETDLLRIFVKNNNSESSKRPRNFTQI</sequence>
<dbReference type="EMBL" id="CAJVPQ010019226">
    <property type="protein sequence ID" value="CAG8753473.1"/>
    <property type="molecule type" value="Genomic_DNA"/>
</dbReference>
<evidence type="ECO:0000313" key="2">
    <source>
        <dbReference type="Proteomes" id="UP000789570"/>
    </source>
</evidence>
<dbReference type="AlphaFoldDB" id="A0A9N9IWW9"/>
<gene>
    <name evidence="1" type="ORF">FCALED_LOCUS16451</name>
</gene>
<organism evidence="1 2">
    <name type="scientific">Funneliformis caledonium</name>
    <dbReference type="NCBI Taxonomy" id="1117310"/>
    <lineage>
        <taxon>Eukaryota</taxon>
        <taxon>Fungi</taxon>
        <taxon>Fungi incertae sedis</taxon>
        <taxon>Mucoromycota</taxon>
        <taxon>Glomeromycotina</taxon>
        <taxon>Glomeromycetes</taxon>
        <taxon>Glomerales</taxon>
        <taxon>Glomeraceae</taxon>
        <taxon>Funneliformis</taxon>
    </lineage>
</organism>
<evidence type="ECO:0000313" key="1">
    <source>
        <dbReference type="EMBL" id="CAG8753473.1"/>
    </source>
</evidence>
<name>A0A9N9IWW9_9GLOM</name>
<protein>
    <submittedName>
        <fullName evidence="1">6976_t:CDS:1</fullName>
    </submittedName>
</protein>
<dbReference type="Proteomes" id="UP000789570">
    <property type="component" value="Unassembled WGS sequence"/>
</dbReference>
<proteinExistence type="predicted"/>
<accession>A0A9N9IWW9</accession>
<reference evidence="1" key="1">
    <citation type="submission" date="2021-06" db="EMBL/GenBank/DDBJ databases">
        <authorList>
            <person name="Kallberg Y."/>
            <person name="Tangrot J."/>
            <person name="Rosling A."/>
        </authorList>
    </citation>
    <scope>NUCLEOTIDE SEQUENCE</scope>
    <source>
        <strain evidence="1">UK204</strain>
    </source>
</reference>
<comment type="caution">
    <text evidence="1">The sequence shown here is derived from an EMBL/GenBank/DDBJ whole genome shotgun (WGS) entry which is preliminary data.</text>
</comment>
<feature type="non-terminal residue" evidence="1">
    <location>
        <position position="40"/>
    </location>
</feature>
<feature type="non-terminal residue" evidence="1">
    <location>
        <position position="1"/>
    </location>
</feature>
<keyword evidence="2" id="KW-1185">Reference proteome</keyword>